<reference evidence="4" key="1">
    <citation type="submission" date="2019-09" db="EMBL/GenBank/DDBJ databases">
        <authorList>
            <person name="Zhang L."/>
        </authorList>
    </citation>
    <scope>NUCLEOTIDE SEQUENCE</scope>
</reference>
<dbReference type="InterPro" id="IPR046350">
    <property type="entry name" value="Cystatin_sf"/>
</dbReference>
<accession>A0A5K1FQL9</accession>
<dbReference type="EMBL" id="LR721786">
    <property type="protein sequence ID" value="VVW64910.1"/>
    <property type="molecule type" value="Genomic_DNA"/>
</dbReference>
<evidence type="ECO:0000313" key="4">
    <source>
        <dbReference type="EMBL" id="VVW64910.1"/>
    </source>
</evidence>
<dbReference type="GO" id="GO:0004869">
    <property type="term" value="F:cysteine-type endopeptidase inhibitor activity"/>
    <property type="evidence" value="ECO:0007669"/>
    <property type="project" value="UniProtKB-KW"/>
</dbReference>
<feature type="domain" description="Cystatin" evidence="3">
    <location>
        <begin position="2"/>
        <end position="43"/>
    </location>
</feature>
<evidence type="ECO:0000256" key="2">
    <source>
        <dbReference type="ARBA" id="ARBA00022704"/>
    </source>
</evidence>
<name>A0A5K1FQL9_9MAGN</name>
<evidence type="ECO:0000256" key="1">
    <source>
        <dbReference type="ARBA" id="ARBA00022690"/>
    </source>
</evidence>
<dbReference type="Gene3D" id="3.10.450.10">
    <property type="match status" value="1"/>
</dbReference>
<keyword evidence="2" id="KW-0789">Thiol protease inhibitor</keyword>
<sequence>MVAGTNHRLLIKALKAGYVKHYRALVYEKPWQNVKNLPSFEPVFP</sequence>
<evidence type="ECO:0000259" key="3">
    <source>
        <dbReference type="Pfam" id="PF16845"/>
    </source>
</evidence>
<dbReference type="AlphaFoldDB" id="A0A5K1FQL9"/>
<keyword evidence="1" id="KW-0646">Protease inhibitor</keyword>
<dbReference type="SUPFAM" id="SSF54403">
    <property type="entry name" value="Cystatin/monellin"/>
    <property type="match status" value="1"/>
</dbReference>
<proteinExistence type="predicted"/>
<gene>
    <name evidence="4" type="ORF">NYM_LOCUS26021</name>
</gene>
<organism evidence="4">
    <name type="scientific">Nymphaea colorata</name>
    <name type="common">pocket water lily</name>
    <dbReference type="NCBI Taxonomy" id="210225"/>
    <lineage>
        <taxon>Eukaryota</taxon>
        <taxon>Viridiplantae</taxon>
        <taxon>Streptophyta</taxon>
        <taxon>Embryophyta</taxon>
        <taxon>Tracheophyta</taxon>
        <taxon>Spermatophyta</taxon>
        <taxon>Magnoliopsida</taxon>
        <taxon>Nymphaeales</taxon>
        <taxon>Nymphaeaceae</taxon>
        <taxon>Nymphaea</taxon>
    </lineage>
</organism>
<dbReference type="InterPro" id="IPR000010">
    <property type="entry name" value="Cystatin_dom"/>
</dbReference>
<dbReference type="Pfam" id="PF16845">
    <property type="entry name" value="SQAPI"/>
    <property type="match status" value="1"/>
</dbReference>
<protein>
    <recommendedName>
        <fullName evidence="3">Cystatin domain-containing protein</fullName>
    </recommendedName>
</protein>